<dbReference type="EMBL" id="HF935444">
    <property type="protein sequence ID" value="CCX09212.1"/>
    <property type="molecule type" value="Genomic_DNA"/>
</dbReference>
<dbReference type="GO" id="GO:0006006">
    <property type="term" value="P:glucose metabolic process"/>
    <property type="evidence" value="ECO:0007669"/>
    <property type="project" value="TreeGrafter"/>
</dbReference>
<feature type="chain" id="PRO_5004651013" evidence="1">
    <location>
        <begin position="23"/>
        <end position="351"/>
    </location>
</feature>
<evidence type="ECO:0000313" key="3">
    <source>
        <dbReference type="Proteomes" id="UP000018144"/>
    </source>
</evidence>
<dbReference type="Pfam" id="PF01263">
    <property type="entry name" value="Aldose_epim"/>
    <property type="match status" value="1"/>
</dbReference>
<dbReference type="InterPro" id="IPR018052">
    <property type="entry name" value="Ald1_epimerase_CS"/>
</dbReference>
<dbReference type="InterPro" id="IPR014718">
    <property type="entry name" value="GH-type_carb-bd"/>
</dbReference>
<dbReference type="Gene3D" id="2.70.98.10">
    <property type="match status" value="1"/>
</dbReference>
<dbReference type="GO" id="GO:0030246">
    <property type="term" value="F:carbohydrate binding"/>
    <property type="evidence" value="ECO:0007669"/>
    <property type="project" value="InterPro"/>
</dbReference>
<dbReference type="GO" id="GO:0004034">
    <property type="term" value="F:aldose 1-epimerase activity"/>
    <property type="evidence" value="ECO:0007669"/>
    <property type="project" value="TreeGrafter"/>
</dbReference>
<protein>
    <submittedName>
        <fullName evidence="2">Similar to Bifunctional protein gal10 acc. no. Q9HDU3</fullName>
    </submittedName>
</protein>
<dbReference type="InterPro" id="IPR008183">
    <property type="entry name" value="Aldose_1/G6P_1-epimerase"/>
</dbReference>
<name>U4L0S2_PYROM</name>
<dbReference type="OrthoDB" id="274691at2759"/>
<feature type="signal peptide" evidence="1">
    <location>
        <begin position="1"/>
        <end position="22"/>
    </location>
</feature>
<keyword evidence="1" id="KW-0732">Signal</keyword>
<gene>
    <name evidence="2" type="ORF">PCON_08805</name>
</gene>
<evidence type="ECO:0000256" key="1">
    <source>
        <dbReference type="SAM" id="SignalP"/>
    </source>
</evidence>
<accession>U4L0S2</accession>
<sequence length="351" mass="39085">MVNPSSHLPFSLLLPLSTMVNPVNVIPRGATIQLLPVGSKNLNIVLNFNTAEQYSDNPGHFGETIGRVANRIKNALINDLDGRSWQLAKNNGENSLHGGVIGWGQKIWTGPTKVDYKEGTAYRYDLTSPNLDENFPGEVKASVIYRIKDEGLKRRIEVEYEAELVSGAEETCVNMTNHSYFNLNGDETIAGTVATLGTNLHLPMDATGIPIDESAAPYPKIFTNKPFTLTATEPNIDDCFVFPNSFAAPDKIPIDTRPLPLRTLGSFYHPDTKIHLKIESTEPAFQFYTGQWNMLDARPDGTPKRIPRSGFCVEPSRFVDAVNRPAWKNMVLLKKGEKYGSKNVYTVWEEQ</sequence>
<dbReference type="eggNOG" id="KOG1371">
    <property type="taxonomic scope" value="Eukaryota"/>
</dbReference>
<dbReference type="STRING" id="1076935.U4L0S2"/>
<dbReference type="PROSITE" id="PS00545">
    <property type="entry name" value="ALDOSE_1_EPIMERASE"/>
    <property type="match status" value="1"/>
</dbReference>
<evidence type="ECO:0000313" key="2">
    <source>
        <dbReference type="EMBL" id="CCX09212.1"/>
    </source>
</evidence>
<proteinExistence type="predicted"/>
<dbReference type="InterPro" id="IPR011013">
    <property type="entry name" value="Gal_mutarotase_sf_dom"/>
</dbReference>
<dbReference type="PANTHER" id="PTHR10091">
    <property type="entry name" value="ALDOSE-1-EPIMERASE"/>
    <property type="match status" value="1"/>
</dbReference>
<dbReference type="SUPFAM" id="SSF74650">
    <property type="entry name" value="Galactose mutarotase-like"/>
    <property type="match status" value="1"/>
</dbReference>
<organism evidence="2 3">
    <name type="scientific">Pyronema omphalodes (strain CBS 100304)</name>
    <name type="common">Pyronema confluens</name>
    <dbReference type="NCBI Taxonomy" id="1076935"/>
    <lineage>
        <taxon>Eukaryota</taxon>
        <taxon>Fungi</taxon>
        <taxon>Dikarya</taxon>
        <taxon>Ascomycota</taxon>
        <taxon>Pezizomycotina</taxon>
        <taxon>Pezizomycetes</taxon>
        <taxon>Pezizales</taxon>
        <taxon>Pyronemataceae</taxon>
        <taxon>Pyronema</taxon>
    </lineage>
</organism>
<dbReference type="PANTHER" id="PTHR10091:SF0">
    <property type="entry name" value="GALACTOSE MUTAROTASE"/>
    <property type="match status" value="1"/>
</dbReference>
<dbReference type="OMA" id="IYHHISR"/>
<dbReference type="GO" id="GO:0033499">
    <property type="term" value="P:galactose catabolic process via UDP-galactose, Leloir pathway"/>
    <property type="evidence" value="ECO:0007669"/>
    <property type="project" value="TreeGrafter"/>
</dbReference>
<dbReference type="Proteomes" id="UP000018144">
    <property type="component" value="Unassembled WGS sequence"/>
</dbReference>
<keyword evidence="3" id="KW-1185">Reference proteome</keyword>
<reference evidence="2 3" key="1">
    <citation type="journal article" date="2013" name="PLoS Genet.">
        <title>The genome and development-dependent transcriptomes of Pyronema confluens: a window into fungal evolution.</title>
        <authorList>
            <person name="Traeger S."/>
            <person name="Altegoer F."/>
            <person name="Freitag M."/>
            <person name="Gabaldon T."/>
            <person name="Kempken F."/>
            <person name="Kumar A."/>
            <person name="Marcet-Houben M."/>
            <person name="Poggeler S."/>
            <person name="Stajich J.E."/>
            <person name="Nowrousian M."/>
        </authorList>
    </citation>
    <scope>NUCLEOTIDE SEQUENCE [LARGE SCALE GENOMIC DNA]</scope>
    <source>
        <strain evidence="3">CBS 100304</strain>
        <tissue evidence="2">Vegetative mycelium</tissue>
    </source>
</reference>
<dbReference type="AlphaFoldDB" id="U4L0S2"/>